<evidence type="ECO:0000259" key="2">
    <source>
        <dbReference type="PROSITE" id="PS50127"/>
    </source>
</evidence>
<evidence type="ECO:0000313" key="3">
    <source>
        <dbReference type="EMBL" id="MDE47658.1"/>
    </source>
</evidence>
<dbReference type="Gene3D" id="3.10.110.10">
    <property type="entry name" value="Ubiquitin Conjugating Enzyme"/>
    <property type="match status" value="1"/>
</dbReference>
<reference evidence="3" key="1">
    <citation type="submission" date="2018-10" db="EMBL/GenBank/DDBJ databases">
        <title>Transcriptome assembly of Aceria tosichella (Wheat curl mite) Type 2.</title>
        <authorList>
            <person name="Scully E.D."/>
            <person name="Geib S.M."/>
            <person name="Palmer N.A."/>
            <person name="Gupta A.K."/>
            <person name="Sarath G."/>
            <person name="Tatineni S."/>
        </authorList>
    </citation>
    <scope>NUCLEOTIDE SEQUENCE</scope>
    <source>
        <strain evidence="3">LincolnNE</strain>
    </source>
</reference>
<dbReference type="PROSITE" id="PS50127">
    <property type="entry name" value="UBC_2"/>
    <property type="match status" value="1"/>
</dbReference>
<keyword evidence="1" id="KW-0732">Signal</keyword>
<sequence length="189" mass="21590">MSFIRYSRGTTSIMLVVVVVVALAILVQDVQSMEERRASTRASKRLMNELKGFHESDSYKNGVFTVELVDENIFEWQVKIFKFDPESPLHKYLKKMKELGKGDDHFILHISYPYNYPTSPPRVGIRYPVLGSRTNWSRTSNGHPVCVDLLEAGGWCSAYTIEPLILNLATHLSNNIAYSRELGYLKQDS</sequence>
<dbReference type="CDD" id="cd23802">
    <property type="entry name" value="UBCc_UBE2Q"/>
    <property type="match status" value="1"/>
</dbReference>
<dbReference type="SUPFAM" id="SSF54495">
    <property type="entry name" value="UBC-like"/>
    <property type="match status" value="1"/>
</dbReference>
<feature type="domain" description="UBC core" evidence="2">
    <location>
        <begin position="41"/>
        <end position="189"/>
    </location>
</feature>
<dbReference type="AlphaFoldDB" id="A0A6G1SB81"/>
<dbReference type="InterPro" id="IPR016135">
    <property type="entry name" value="UBQ-conjugating_enzyme/RWD"/>
</dbReference>
<feature type="chain" id="PRO_5026006979" evidence="1">
    <location>
        <begin position="33"/>
        <end position="189"/>
    </location>
</feature>
<dbReference type="InterPro" id="IPR000608">
    <property type="entry name" value="UBC"/>
</dbReference>
<proteinExistence type="predicted"/>
<accession>A0A6G1SB81</accession>
<gene>
    <name evidence="3" type="primary">UBE2Q2_2</name>
    <name evidence="3" type="ORF">g.9478</name>
</gene>
<protein>
    <submittedName>
        <fullName evidence="3">Ubiquitin-conjugating enzyme E2 Q2</fullName>
    </submittedName>
</protein>
<feature type="signal peptide" evidence="1">
    <location>
        <begin position="1"/>
        <end position="32"/>
    </location>
</feature>
<evidence type="ECO:0000256" key="1">
    <source>
        <dbReference type="SAM" id="SignalP"/>
    </source>
</evidence>
<organism evidence="3">
    <name type="scientific">Aceria tosichella</name>
    <name type="common">wheat curl mite</name>
    <dbReference type="NCBI Taxonomy" id="561515"/>
    <lineage>
        <taxon>Eukaryota</taxon>
        <taxon>Metazoa</taxon>
        <taxon>Ecdysozoa</taxon>
        <taxon>Arthropoda</taxon>
        <taxon>Chelicerata</taxon>
        <taxon>Arachnida</taxon>
        <taxon>Acari</taxon>
        <taxon>Acariformes</taxon>
        <taxon>Trombidiformes</taxon>
        <taxon>Prostigmata</taxon>
        <taxon>Eupodina</taxon>
        <taxon>Eriophyoidea</taxon>
        <taxon>Eriophyidae</taxon>
        <taxon>Eriophyinae</taxon>
        <taxon>Aceriini</taxon>
        <taxon>Aceria</taxon>
    </lineage>
</organism>
<dbReference type="EMBL" id="GGYP01002887">
    <property type="protein sequence ID" value="MDE47658.1"/>
    <property type="molecule type" value="Transcribed_RNA"/>
</dbReference>
<name>A0A6G1SB81_9ACAR</name>